<feature type="compositionally biased region" description="Pro residues" evidence="1">
    <location>
        <begin position="54"/>
        <end position="70"/>
    </location>
</feature>
<keyword evidence="4" id="KW-1185">Reference proteome</keyword>
<proteinExistence type="predicted"/>
<feature type="compositionally biased region" description="Basic and acidic residues" evidence="1">
    <location>
        <begin position="32"/>
        <end position="49"/>
    </location>
</feature>
<evidence type="ECO:0000313" key="3">
    <source>
        <dbReference type="EMBL" id="MFC5949059.1"/>
    </source>
</evidence>
<feature type="region of interest" description="Disordered" evidence="1">
    <location>
        <begin position="28"/>
        <end position="75"/>
    </location>
</feature>
<comment type="caution">
    <text evidence="3">The sequence shown here is derived from an EMBL/GenBank/DDBJ whole genome shotgun (WGS) entry which is preliminary data.</text>
</comment>
<sequence length="106" mass="11218">MPGLLRGIARTAIVAGTASSVAGRVQRHQARKFADRDAEVAAQRERAYEDQMAPPTPYPAPAPAPYPPAPGGGSDVIAQLKDLAQLREQGVLTDEEFAAQKARILG</sequence>
<protein>
    <submittedName>
        <fullName evidence="3">SHOCT domain-containing protein</fullName>
    </submittedName>
</protein>
<dbReference type="RefSeq" id="WP_379566141.1">
    <property type="nucleotide sequence ID" value="NZ_JBHSQK010000026.1"/>
</dbReference>
<accession>A0ABW1I8J5</accession>
<feature type="domain" description="SHOCT" evidence="2">
    <location>
        <begin position="78"/>
        <end position="105"/>
    </location>
</feature>
<dbReference type="Proteomes" id="UP001596119">
    <property type="component" value="Unassembled WGS sequence"/>
</dbReference>
<organism evidence="3 4">
    <name type="scientific">Pseudonocardia lutea</name>
    <dbReference type="NCBI Taxonomy" id="2172015"/>
    <lineage>
        <taxon>Bacteria</taxon>
        <taxon>Bacillati</taxon>
        <taxon>Actinomycetota</taxon>
        <taxon>Actinomycetes</taxon>
        <taxon>Pseudonocardiales</taxon>
        <taxon>Pseudonocardiaceae</taxon>
        <taxon>Pseudonocardia</taxon>
    </lineage>
</organism>
<reference evidence="4" key="1">
    <citation type="journal article" date="2019" name="Int. J. Syst. Evol. Microbiol.">
        <title>The Global Catalogue of Microorganisms (GCM) 10K type strain sequencing project: providing services to taxonomists for standard genome sequencing and annotation.</title>
        <authorList>
            <consortium name="The Broad Institute Genomics Platform"/>
            <consortium name="The Broad Institute Genome Sequencing Center for Infectious Disease"/>
            <person name="Wu L."/>
            <person name="Ma J."/>
        </authorList>
    </citation>
    <scope>NUCLEOTIDE SEQUENCE [LARGE SCALE GENOMIC DNA]</scope>
    <source>
        <strain evidence="4">CGMCC 4.7397</strain>
    </source>
</reference>
<evidence type="ECO:0000256" key="1">
    <source>
        <dbReference type="SAM" id="MobiDB-lite"/>
    </source>
</evidence>
<name>A0ABW1I8J5_9PSEU</name>
<gene>
    <name evidence="3" type="ORF">ACFQH9_12330</name>
</gene>
<dbReference type="Pfam" id="PF09851">
    <property type="entry name" value="SHOCT"/>
    <property type="match status" value="1"/>
</dbReference>
<evidence type="ECO:0000259" key="2">
    <source>
        <dbReference type="Pfam" id="PF09851"/>
    </source>
</evidence>
<evidence type="ECO:0000313" key="4">
    <source>
        <dbReference type="Proteomes" id="UP001596119"/>
    </source>
</evidence>
<dbReference type="InterPro" id="IPR018649">
    <property type="entry name" value="SHOCT"/>
</dbReference>
<dbReference type="EMBL" id="JBHSQK010000026">
    <property type="protein sequence ID" value="MFC5949059.1"/>
    <property type="molecule type" value="Genomic_DNA"/>
</dbReference>